<organism evidence="1 2">
    <name type="scientific">Ixodes persulcatus</name>
    <name type="common">Taiga tick</name>
    <dbReference type="NCBI Taxonomy" id="34615"/>
    <lineage>
        <taxon>Eukaryota</taxon>
        <taxon>Metazoa</taxon>
        <taxon>Ecdysozoa</taxon>
        <taxon>Arthropoda</taxon>
        <taxon>Chelicerata</taxon>
        <taxon>Arachnida</taxon>
        <taxon>Acari</taxon>
        <taxon>Parasitiformes</taxon>
        <taxon>Ixodida</taxon>
        <taxon>Ixodoidea</taxon>
        <taxon>Ixodidae</taxon>
        <taxon>Ixodinae</taxon>
        <taxon>Ixodes</taxon>
    </lineage>
</organism>
<protein>
    <submittedName>
        <fullName evidence="1">Uncharacterized protein</fullName>
    </submittedName>
</protein>
<evidence type="ECO:0000313" key="2">
    <source>
        <dbReference type="Proteomes" id="UP000805193"/>
    </source>
</evidence>
<reference evidence="1 2" key="1">
    <citation type="journal article" date="2020" name="Cell">
        <title>Large-Scale Comparative Analyses of Tick Genomes Elucidate Their Genetic Diversity and Vector Capacities.</title>
        <authorList>
            <consortium name="Tick Genome and Microbiome Consortium (TIGMIC)"/>
            <person name="Jia N."/>
            <person name="Wang J."/>
            <person name="Shi W."/>
            <person name="Du L."/>
            <person name="Sun Y."/>
            <person name="Zhan W."/>
            <person name="Jiang J.F."/>
            <person name="Wang Q."/>
            <person name="Zhang B."/>
            <person name="Ji P."/>
            <person name="Bell-Sakyi L."/>
            <person name="Cui X.M."/>
            <person name="Yuan T.T."/>
            <person name="Jiang B.G."/>
            <person name="Yang W.F."/>
            <person name="Lam T.T."/>
            <person name="Chang Q.C."/>
            <person name="Ding S.J."/>
            <person name="Wang X.J."/>
            <person name="Zhu J.G."/>
            <person name="Ruan X.D."/>
            <person name="Zhao L."/>
            <person name="Wei J.T."/>
            <person name="Ye R.Z."/>
            <person name="Que T.C."/>
            <person name="Du C.H."/>
            <person name="Zhou Y.H."/>
            <person name="Cheng J.X."/>
            <person name="Dai P.F."/>
            <person name="Guo W.B."/>
            <person name="Han X.H."/>
            <person name="Huang E.J."/>
            <person name="Li L.F."/>
            <person name="Wei W."/>
            <person name="Gao Y.C."/>
            <person name="Liu J.Z."/>
            <person name="Shao H.Z."/>
            <person name="Wang X."/>
            <person name="Wang C.C."/>
            <person name="Yang T.C."/>
            <person name="Huo Q.B."/>
            <person name="Li W."/>
            <person name="Chen H.Y."/>
            <person name="Chen S.E."/>
            <person name="Zhou L.G."/>
            <person name="Ni X.B."/>
            <person name="Tian J.H."/>
            <person name="Sheng Y."/>
            <person name="Liu T."/>
            <person name="Pan Y.S."/>
            <person name="Xia L.Y."/>
            <person name="Li J."/>
            <person name="Zhao F."/>
            <person name="Cao W.C."/>
        </authorList>
    </citation>
    <scope>NUCLEOTIDE SEQUENCE [LARGE SCALE GENOMIC DNA]</scope>
    <source>
        <strain evidence="1">Iper-2018</strain>
    </source>
</reference>
<proteinExistence type="predicted"/>
<comment type="caution">
    <text evidence="1">The sequence shown here is derived from an EMBL/GenBank/DDBJ whole genome shotgun (WGS) entry which is preliminary data.</text>
</comment>
<dbReference type="EMBL" id="JABSTQ010009324">
    <property type="protein sequence ID" value="KAG0430434.1"/>
    <property type="molecule type" value="Genomic_DNA"/>
</dbReference>
<evidence type="ECO:0000313" key="1">
    <source>
        <dbReference type="EMBL" id="KAG0430434.1"/>
    </source>
</evidence>
<dbReference type="Proteomes" id="UP000805193">
    <property type="component" value="Unassembled WGS sequence"/>
</dbReference>
<sequence>MKDLPPLLQAIPNLHHAIYADDLTLWVSTGSLGDQQDALQAAIQVTQQCLQPTRVRPRNICPSDAVQENIQEKHRPHTTSRAHH</sequence>
<name>A0AC60Q9R6_IXOPE</name>
<gene>
    <name evidence="1" type="ORF">HPB47_022704</name>
</gene>
<accession>A0AC60Q9R6</accession>
<keyword evidence="2" id="KW-1185">Reference proteome</keyword>